<dbReference type="RefSeq" id="WP_114581885.1">
    <property type="nucleotide sequence ID" value="NZ_QPMH01000006.1"/>
</dbReference>
<organism evidence="4 5">
    <name type="scientific">Ferruginivarius sediminum</name>
    <dbReference type="NCBI Taxonomy" id="2661937"/>
    <lineage>
        <taxon>Bacteria</taxon>
        <taxon>Pseudomonadati</taxon>
        <taxon>Pseudomonadota</taxon>
        <taxon>Alphaproteobacteria</taxon>
        <taxon>Rhodospirillales</taxon>
        <taxon>Rhodospirillaceae</taxon>
        <taxon>Ferruginivarius</taxon>
    </lineage>
</organism>
<dbReference type="InterPro" id="IPR027417">
    <property type="entry name" value="P-loop_NTPase"/>
</dbReference>
<dbReference type="Proteomes" id="UP000253941">
    <property type="component" value="Unassembled WGS sequence"/>
</dbReference>
<evidence type="ECO:0000313" key="5">
    <source>
        <dbReference type="Proteomes" id="UP000253941"/>
    </source>
</evidence>
<gene>
    <name evidence="4" type="ORF">DRB17_08240</name>
</gene>
<dbReference type="AlphaFoldDB" id="A0A369TAN5"/>
<dbReference type="Gene3D" id="3.40.50.300">
    <property type="entry name" value="P-loop containing nucleotide triphosphate hydrolases"/>
    <property type="match status" value="1"/>
</dbReference>
<dbReference type="Pfam" id="PF00005">
    <property type="entry name" value="ABC_tran"/>
    <property type="match status" value="1"/>
</dbReference>
<keyword evidence="2 4" id="KW-0067">ATP-binding</keyword>
<dbReference type="InterPro" id="IPR003593">
    <property type="entry name" value="AAA+_ATPase"/>
</dbReference>
<dbReference type="CDD" id="cd00267">
    <property type="entry name" value="ABC_ATPase"/>
    <property type="match status" value="1"/>
</dbReference>
<accession>A0A369TAN5</accession>
<keyword evidence="5" id="KW-1185">Reference proteome</keyword>
<name>A0A369TAN5_9PROT</name>
<dbReference type="SMART" id="SM00382">
    <property type="entry name" value="AAA"/>
    <property type="match status" value="1"/>
</dbReference>
<dbReference type="GO" id="GO:0016887">
    <property type="term" value="F:ATP hydrolysis activity"/>
    <property type="evidence" value="ECO:0007669"/>
    <property type="project" value="InterPro"/>
</dbReference>
<evidence type="ECO:0000313" key="4">
    <source>
        <dbReference type="EMBL" id="RDD62373.1"/>
    </source>
</evidence>
<keyword evidence="1" id="KW-0547">Nucleotide-binding</keyword>
<evidence type="ECO:0000256" key="2">
    <source>
        <dbReference type="ARBA" id="ARBA00022840"/>
    </source>
</evidence>
<evidence type="ECO:0000256" key="1">
    <source>
        <dbReference type="ARBA" id="ARBA00022741"/>
    </source>
</evidence>
<evidence type="ECO:0000259" key="3">
    <source>
        <dbReference type="PROSITE" id="PS50893"/>
    </source>
</evidence>
<dbReference type="SUPFAM" id="SSF52540">
    <property type="entry name" value="P-loop containing nucleoside triphosphate hydrolases"/>
    <property type="match status" value="1"/>
</dbReference>
<dbReference type="GO" id="GO:0005524">
    <property type="term" value="F:ATP binding"/>
    <property type="evidence" value="ECO:0007669"/>
    <property type="project" value="UniProtKB-KW"/>
</dbReference>
<dbReference type="PROSITE" id="PS50893">
    <property type="entry name" value="ABC_TRANSPORTER_2"/>
    <property type="match status" value="1"/>
</dbReference>
<feature type="domain" description="ABC transporter" evidence="3">
    <location>
        <begin position="2"/>
        <end position="196"/>
    </location>
</feature>
<protein>
    <submittedName>
        <fullName evidence="4">ATP-binding cassette domain-containing protein</fullName>
    </submittedName>
</protein>
<comment type="caution">
    <text evidence="4">The sequence shown here is derived from an EMBL/GenBank/DDBJ whole genome shotgun (WGS) entry which is preliminary data.</text>
</comment>
<reference evidence="4 5" key="1">
    <citation type="submission" date="2018-07" db="EMBL/GenBank/DDBJ databases">
        <title>Venubactetium sediminum gen. nov., sp. nov., isolated from a marine solar saltern.</title>
        <authorList>
            <person name="Wang S."/>
        </authorList>
    </citation>
    <scope>NUCLEOTIDE SEQUENCE [LARGE SCALE GENOMIC DNA]</scope>
    <source>
        <strain evidence="4 5">WD2A32</strain>
    </source>
</reference>
<dbReference type="EMBL" id="QPMH01000006">
    <property type="protein sequence ID" value="RDD62373.1"/>
    <property type="molecule type" value="Genomic_DNA"/>
</dbReference>
<proteinExistence type="predicted"/>
<dbReference type="InterPro" id="IPR003439">
    <property type="entry name" value="ABC_transporter-like_ATP-bd"/>
</dbReference>
<sequence length="196" mass="21412">MLSIHNLTFQGLGPFAFEVADGECVAIQGASGTGKSLLLRAIADLDPNAGDVRLDGVAREAFTGPQWRRRVGYLATDAGWWRPRVGDHFADWSAVEADVEAFGLPPDCRDWEVARLSTGERQRLALLRMLGGGPKVLLLDEPTSALDEATTHAVEARIERQREAGCPVVWVTHDAAQARRVALRRFTLRDGELQAG</sequence>
<dbReference type="PANTHER" id="PTHR43119:SF1">
    <property type="entry name" value="ABC TRANSPORTER DOMAIN-CONTAINING PROTEIN"/>
    <property type="match status" value="1"/>
</dbReference>
<dbReference type="PANTHER" id="PTHR43119">
    <property type="entry name" value="ABC TRANSPORT PROTEIN ATP-BINDING COMPONENT-RELATED"/>
    <property type="match status" value="1"/>
</dbReference>